<evidence type="ECO:0000256" key="1">
    <source>
        <dbReference type="SAM" id="MobiDB-lite"/>
    </source>
</evidence>
<organism evidence="2 3">
    <name type="scientific">Exidia glandulosa HHB12029</name>
    <dbReference type="NCBI Taxonomy" id="1314781"/>
    <lineage>
        <taxon>Eukaryota</taxon>
        <taxon>Fungi</taxon>
        <taxon>Dikarya</taxon>
        <taxon>Basidiomycota</taxon>
        <taxon>Agaricomycotina</taxon>
        <taxon>Agaricomycetes</taxon>
        <taxon>Auriculariales</taxon>
        <taxon>Exidiaceae</taxon>
        <taxon>Exidia</taxon>
    </lineage>
</organism>
<evidence type="ECO:0000313" key="2">
    <source>
        <dbReference type="EMBL" id="KZW04110.1"/>
    </source>
</evidence>
<reference evidence="2 3" key="1">
    <citation type="journal article" date="2016" name="Mol. Biol. Evol.">
        <title>Comparative Genomics of Early-Diverging Mushroom-Forming Fungi Provides Insights into the Origins of Lignocellulose Decay Capabilities.</title>
        <authorList>
            <person name="Nagy L.G."/>
            <person name="Riley R."/>
            <person name="Tritt A."/>
            <person name="Adam C."/>
            <person name="Daum C."/>
            <person name="Floudas D."/>
            <person name="Sun H."/>
            <person name="Yadav J.S."/>
            <person name="Pangilinan J."/>
            <person name="Larsson K.H."/>
            <person name="Matsuura K."/>
            <person name="Barry K."/>
            <person name="Labutti K."/>
            <person name="Kuo R."/>
            <person name="Ohm R.A."/>
            <person name="Bhattacharya S.S."/>
            <person name="Shirouzu T."/>
            <person name="Yoshinaga Y."/>
            <person name="Martin F.M."/>
            <person name="Grigoriev I.V."/>
            <person name="Hibbett D.S."/>
        </authorList>
    </citation>
    <scope>NUCLEOTIDE SEQUENCE [LARGE SCALE GENOMIC DNA]</scope>
    <source>
        <strain evidence="2 3">HHB12029</strain>
    </source>
</reference>
<feature type="region of interest" description="Disordered" evidence="1">
    <location>
        <begin position="41"/>
        <end position="96"/>
    </location>
</feature>
<dbReference type="AlphaFoldDB" id="A0A166BUB9"/>
<name>A0A166BUB9_EXIGL</name>
<feature type="compositionally biased region" description="Low complexity" evidence="1">
    <location>
        <begin position="41"/>
        <end position="72"/>
    </location>
</feature>
<dbReference type="Proteomes" id="UP000077266">
    <property type="component" value="Unassembled WGS sequence"/>
</dbReference>
<feature type="region of interest" description="Disordered" evidence="1">
    <location>
        <begin position="1"/>
        <end position="20"/>
    </location>
</feature>
<proteinExistence type="predicted"/>
<sequence length="148" mass="16325">MDTTSNLPHAQSDDPLTEAADTLASLIEHYERQQNWIQRVQESVQRVQQHNSRTPSPHSSSTSSSAQGAPPSKVVVPRPHLTANDPRQRSPMHPAPGLNVANLLQIYGSIVSERVESCKRTAELIREADRLSLEKFECVVAAVPCLRA</sequence>
<dbReference type="EMBL" id="KV425882">
    <property type="protein sequence ID" value="KZW04110.1"/>
    <property type="molecule type" value="Genomic_DNA"/>
</dbReference>
<evidence type="ECO:0000313" key="3">
    <source>
        <dbReference type="Proteomes" id="UP000077266"/>
    </source>
</evidence>
<keyword evidence="3" id="KW-1185">Reference proteome</keyword>
<dbReference type="InParanoid" id="A0A166BUB9"/>
<accession>A0A166BUB9</accession>
<dbReference type="OrthoDB" id="10504258at2759"/>
<gene>
    <name evidence="2" type="ORF">EXIGLDRAFT_716115</name>
</gene>
<protein>
    <submittedName>
        <fullName evidence="2">Uncharacterized protein</fullName>
    </submittedName>
</protein>